<feature type="region of interest" description="Disordered" evidence="1">
    <location>
        <begin position="52"/>
        <end position="79"/>
    </location>
</feature>
<keyword evidence="2" id="KW-1133">Transmembrane helix</keyword>
<gene>
    <name evidence="3" type="ORF">E0H85_00595</name>
</gene>
<evidence type="ECO:0000313" key="3">
    <source>
        <dbReference type="EMBL" id="TCB62059.1"/>
    </source>
</evidence>
<keyword evidence="2" id="KW-0472">Membrane</keyword>
<dbReference type="NCBIfam" id="TIGR02098">
    <property type="entry name" value="MJ0042_CXXC"/>
    <property type="match status" value="1"/>
</dbReference>
<organism evidence="3 4">
    <name type="scientific">Acinetobacter terrae</name>
    <dbReference type="NCBI Taxonomy" id="2731247"/>
    <lineage>
        <taxon>Bacteria</taxon>
        <taxon>Pseudomonadati</taxon>
        <taxon>Pseudomonadota</taxon>
        <taxon>Gammaproteobacteria</taxon>
        <taxon>Moraxellales</taxon>
        <taxon>Moraxellaceae</taxon>
        <taxon>Acinetobacter</taxon>
        <taxon>Acinetobacter Taxon 24</taxon>
    </lineage>
</organism>
<protein>
    <submittedName>
        <fullName evidence="3">DUF3426 domain-containing protein</fullName>
    </submittedName>
</protein>
<dbReference type="InterPro" id="IPR021834">
    <property type="entry name" value="DUF3426"/>
</dbReference>
<dbReference type="Pfam" id="PF11906">
    <property type="entry name" value="DUF3426"/>
    <property type="match status" value="1"/>
</dbReference>
<accession>A0A4R0EQB7</accession>
<dbReference type="AlphaFoldDB" id="A0A4R0EQB7"/>
<feature type="transmembrane region" description="Helical" evidence="2">
    <location>
        <begin position="140"/>
        <end position="161"/>
    </location>
</feature>
<dbReference type="EMBL" id="SJOA01000001">
    <property type="protein sequence ID" value="TCB62059.1"/>
    <property type="molecule type" value="Genomic_DNA"/>
</dbReference>
<reference evidence="3 4" key="1">
    <citation type="submission" date="2019-02" db="EMBL/GenBank/DDBJ databases">
        <title>High diversity of culturable Acinetobacter species in natural soil and water ecosystems.</title>
        <authorList>
            <person name="Radolfova-Krizova L."/>
            <person name="Nemec A."/>
        </authorList>
    </citation>
    <scope>NUCLEOTIDE SEQUENCE [LARGE SCALE GENOMIC DNA]</scope>
    <source>
        <strain evidence="3 4">ANC 4281</strain>
    </source>
</reference>
<evidence type="ECO:0000256" key="2">
    <source>
        <dbReference type="SAM" id="Phobius"/>
    </source>
</evidence>
<evidence type="ECO:0000256" key="1">
    <source>
        <dbReference type="SAM" id="MobiDB-lite"/>
    </source>
</evidence>
<dbReference type="Proteomes" id="UP000291380">
    <property type="component" value="Unassembled WGS sequence"/>
</dbReference>
<dbReference type="OrthoDB" id="5294582at2"/>
<sequence length="290" mass="33077">MSEKQTYCPNCFTKYKVSVAQLTVARGMVCCAKCSTNFNALTHLVVEKDQSSSTTSTSSSNFDDKNPQSNETSAETLMAGQPPKQHLLDIFDRKVENSNIDLKTYLNNLNYFSTDPIGTYPALNWSEKSEQENKKSSWNYVLWSVVNLCLISLLIFQFFWFNPKILNNSPVFSALFNTACQAFNCSVMEQNYRLISTNKVKIKQISKKETQFTGELINYHSKSLALPIIKVNLKDNGEIISSYSFQPSEYLIDSLTGIQRIPQNSPFKFKFSLPVERKSFDTYSLEIIRP</sequence>
<name>A0A4R0EQB7_9GAMM</name>
<proteinExistence type="predicted"/>
<comment type="caution">
    <text evidence="3">The sequence shown here is derived from an EMBL/GenBank/DDBJ whole genome shotgun (WGS) entry which is preliminary data.</text>
</comment>
<keyword evidence="2" id="KW-0812">Transmembrane</keyword>
<evidence type="ECO:0000313" key="4">
    <source>
        <dbReference type="Proteomes" id="UP000291380"/>
    </source>
</evidence>
<dbReference type="InterPro" id="IPR011723">
    <property type="entry name" value="Znf/thioredoxin_put"/>
</dbReference>
<dbReference type="RefSeq" id="WP_131270023.1">
    <property type="nucleotide sequence ID" value="NZ_SJOA01000001.1"/>
</dbReference>